<feature type="transmembrane region" description="Helical" evidence="7">
    <location>
        <begin position="344"/>
        <end position="361"/>
    </location>
</feature>
<dbReference type="InterPro" id="IPR036259">
    <property type="entry name" value="MFS_trans_sf"/>
</dbReference>
<sequence>MSDQFRKDTMETLRAETPPRARWVLAALLVAAVVCNINTVVAGIAVPSIGLRFDASQTALNLVALATGLGLSISVLYLGALADRYGRKQMLLAGIACTVLAGIFSSLSWSVEALIVAQVLVGLAGGMAYPTTLSLISALWAEGPGRTGVIAFWSSVSSMATIAGSVLAGVVLTFASWPWVFMLSVPVAVVAFVLVLLFVPSHVGESGDPVDHAGGLLSAAALGCLVLGVSMVFAPGGSVRGGVLLAAAVVLLALFGWREVRARFPLFDLKVARQRLFWLPAVGGLIAVGTLGGALFVGEQFMQSVMGYNPLEAGFAVIPAVLSLFLAAQLSAKAVGRLGTRSTMLIGYGFLLLAMVSMLFWREHSPYALVGTSFFVIGLGVTFVMTASRRALTSSTPVHRAGMASATSDLQSDLGGAVMQALLGAVLASGFSAAVSARISADPDAAGLSEQVTHALQTSFASAVQVAGEYPQYTAEILAGARASLLDGSLVAFLIGTGVILAGAIAVRVGLPSREEERRRAQRRQGEALAGTVEPAPAGD</sequence>
<feature type="transmembrane region" description="Helical" evidence="7">
    <location>
        <begin position="277"/>
        <end position="298"/>
    </location>
</feature>
<dbReference type="Proteomes" id="UP000325957">
    <property type="component" value="Unassembled WGS sequence"/>
</dbReference>
<feature type="transmembrane region" description="Helical" evidence="7">
    <location>
        <begin position="181"/>
        <end position="201"/>
    </location>
</feature>
<comment type="caution">
    <text evidence="9">The sequence shown here is derived from an EMBL/GenBank/DDBJ whole genome shotgun (WGS) entry which is preliminary data.</text>
</comment>
<dbReference type="PROSITE" id="PS50850">
    <property type="entry name" value="MFS"/>
    <property type="match status" value="1"/>
</dbReference>
<organism evidence="9 10">
    <name type="scientific">Kocuria coralli</name>
    <dbReference type="NCBI Taxonomy" id="1461025"/>
    <lineage>
        <taxon>Bacteria</taxon>
        <taxon>Bacillati</taxon>
        <taxon>Actinomycetota</taxon>
        <taxon>Actinomycetes</taxon>
        <taxon>Micrococcales</taxon>
        <taxon>Micrococcaceae</taxon>
        <taxon>Kocuria</taxon>
    </lineage>
</organism>
<evidence type="ECO:0000256" key="2">
    <source>
        <dbReference type="ARBA" id="ARBA00022448"/>
    </source>
</evidence>
<keyword evidence="10" id="KW-1185">Reference proteome</keyword>
<feature type="transmembrane region" description="Helical" evidence="7">
    <location>
        <begin position="21"/>
        <end position="46"/>
    </location>
</feature>
<accession>A0A5J5KZ67</accession>
<keyword evidence="4 7" id="KW-1133">Transmembrane helix</keyword>
<feature type="transmembrane region" description="Helical" evidence="7">
    <location>
        <begin position="367"/>
        <end position="387"/>
    </location>
</feature>
<dbReference type="InterPro" id="IPR005829">
    <property type="entry name" value="Sugar_transporter_CS"/>
</dbReference>
<feature type="transmembrane region" description="Helical" evidence="7">
    <location>
        <begin position="152"/>
        <end position="175"/>
    </location>
</feature>
<evidence type="ECO:0000256" key="7">
    <source>
        <dbReference type="SAM" id="Phobius"/>
    </source>
</evidence>
<evidence type="ECO:0000313" key="10">
    <source>
        <dbReference type="Proteomes" id="UP000325957"/>
    </source>
</evidence>
<gene>
    <name evidence="9" type="ORF">FCK90_04785</name>
</gene>
<feature type="transmembrane region" description="Helical" evidence="7">
    <location>
        <begin position="239"/>
        <end position="257"/>
    </location>
</feature>
<keyword evidence="2" id="KW-0813">Transport</keyword>
<dbReference type="SUPFAM" id="SSF103473">
    <property type="entry name" value="MFS general substrate transporter"/>
    <property type="match status" value="1"/>
</dbReference>
<dbReference type="Gene3D" id="1.20.1250.20">
    <property type="entry name" value="MFS general substrate transporter like domains"/>
    <property type="match status" value="1"/>
</dbReference>
<dbReference type="InterPro" id="IPR011701">
    <property type="entry name" value="MFS"/>
</dbReference>
<dbReference type="AlphaFoldDB" id="A0A5J5KZ67"/>
<dbReference type="EMBL" id="SZWF01000004">
    <property type="protein sequence ID" value="KAA9394852.1"/>
    <property type="molecule type" value="Genomic_DNA"/>
</dbReference>
<dbReference type="CDD" id="cd17321">
    <property type="entry name" value="MFS_MMR_MDR_like"/>
    <property type="match status" value="1"/>
</dbReference>
<dbReference type="GO" id="GO:0005886">
    <property type="term" value="C:plasma membrane"/>
    <property type="evidence" value="ECO:0007669"/>
    <property type="project" value="UniProtKB-SubCell"/>
</dbReference>
<feature type="transmembrane region" description="Helical" evidence="7">
    <location>
        <begin position="58"/>
        <end position="78"/>
    </location>
</feature>
<proteinExistence type="predicted"/>
<feature type="transmembrane region" description="Helical" evidence="7">
    <location>
        <begin position="313"/>
        <end position="332"/>
    </location>
</feature>
<dbReference type="InterPro" id="IPR020846">
    <property type="entry name" value="MFS_dom"/>
</dbReference>
<dbReference type="PANTHER" id="PTHR42718:SF9">
    <property type="entry name" value="MAJOR FACILITATOR SUPERFAMILY MULTIDRUG TRANSPORTER MFSC"/>
    <property type="match status" value="1"/>
</dbReference>
<evidence type="ECO:0000256" key="6">
    <source>
        <dbReference type="SAM" id="MobiDB-lite"/>
    </source>
</evidence>
<dbReference type="PROSITE" id="PS00216">
    <property type="entry name" value="SUGAR_TRANSPORT_1"/>
    <property type="match status" value="1"/>
</dbReference>
<reference evidence="9 10" key="1">
    <citation type="submission" date="2019-05" db="EMBL/GenBank/DDBJ databases">
        <title>Kocuria coralli sp. nov., a novel actinobacterium isolated from coral reef seawater.</title>
        <authorList>
            <person name="Li J."/>
        </authorList>
    </citation>
    <scope>NUCLEOTIDE SEQUENCE [LARGE SCALE GENOMIC DNA]</scope>
    <source>
        <strain evidence="9 10">SCSIO 13007</strain>
    </source>
</reference>
<evidence type="ECO:0000259" key="8">
    <source>
        <dbReference type="PROSITE" id="PS50850"/>
    </source>
</evidence>
<comment type="subcellular location">
    <subcellularLocation>
        <location evidence="1">Cell membrane</location>
        <topology evidence="1">Multi-pass membrane protein</topology>
    </subcellularLocation>
</comment>
<dbReference type="OrthoDB" id="7375466at2"/>
<dbReference type="RefSeq" id="WP_158033163.1">
    <property type="nucleotide sequence ID" value="NZ_ML708613.1"/>
</dbReference>
<feature type="transmembrane region" description="Helical" evidence="7">
    <location>
        <begin position="115"/>
        <end position="140"/>
    </location>
</feature>
<evidence type="ECO:0000256" key="1">
    <source>
        <dbReference type="ARBA" id="ARBA00004651"/>
    </source>
</evidence>
<evidence type="ECO:0000256" key="4">
    <source>
        <dbReference type="ARBA" id="ARBA00022989"/>
    </source>
</evidence>
<keyword evidence="3 7" id="KW-0812">Transmembrane</keyword>
<dbReference type="PANTHER" id="PTHR42718">
    <property type="entry name" value="MAJOR FACILITATOR SUPERFAMILY MULTIDRUG TRANSPORTER MFSC"/>
    <property type="match status" value="1"/>
</dbReference>
<dbReference type="PRINTS" id="PR01036">
    <property type="entry name" value="TCRTETB"/>
</dbReference>
<dbReference type="GO" id="GO:0022857">
    <property type="term" value="F:transmembrane transporter activity"/>
    <property type="evidence" value="ECO:0007669"/>
    <property type="project" value="InterPro"/>
</dbReference>
<feature type="domain" description="Major facilitator superfamily (MFS) profile" evidence="8">
    <location>
        <begin position="24"/>
        <end position="515"/>
    </location>
</feature>
<protein>
    <submittedName>
        <fullName evidence="9">MFS transporter</fullName>
    </submittedName>
</protein>
<feature type="transmembrane region" description="Helical" evidence="7">
    <location>
        <begin position="90"/>
        <end position="109"/>
    </location>
</feature>
<name>A0A5J5KZ67_9MICC</name>
<evidence type="ECO:0000313" key="9">
    <source>
        <dbReference type="EMBL" id="KAA9394852.1"/>
    </source>
</evidence>
<evidence type="ECO:0000256" key="5">
    <source>
        <dbReference type="ARBA" id="ARBA00023136"/>
    </source>
</evidence>
<feature type="transmembrane region" description="Helical" evidence="7">
    <location>
        <begin position="490"/>
        <end position="511"/>
    </location>
</feature>
<dbReference type="Pfam" id="PF07690">
    <property type="entry name" value="MFS_1"/>
    <property type="match status" value="1"/>
</dbReference>
<feature type="region of interest" description="Disordered" evidence="6">
    <location>
        <begin position="515"/>
        <end position="540"/>
    </location>
</feature>
<keyword evidence="5 7" id="KW-0472">Membrane</keyword>
<evidence type="ECO:0000256" key="3">
    <source>
        <dbReference type="ARBA" id="ARBA00022692"/>
    </source>
</evidence>
<feature type="transmembrane region" description="Helical" evidence="7">
    <location>
        <begin position="421"/>
        <end position="441"/>
    </location>
</feature>
<feature type="transmembrane region" description="Helical" evidence="7">
    <location>
        <begin position="213"/>
        <end position="233"/>
    </location>
</feature>